<dbReference type="InterPro" id="IPR024414">
    <property type="entry name" value="Uncharacterised_PrgI"/>
</dbReference>
<dbReference type="KEGG" id="drm:Dred_0928"/>
<dbReference type="Pfam" id="PF12666">
    <property type="entry name" value="PrgI"/>
    <property type="match status" value="1"/>
</dbReference>
<keyword evidence="1" id="KW-0472">Membrane</keyword>
<protein>
    <recommendedName>
        <fullName evidence="4">PrgI family protein</fullName>
    </recommendedName>
</protein>
<keyword evidence="1" id="KW-0812">Transmembrane</keyword>
<name>A4J311_DESRM</name>
<feature type="transmembrane region" description="Helical" evidence="1">
    <location>
        <begin position="53"/>
        <end position="71"/>
    </location>
</feature>
<dbReference type="AlphaFoldDB" id="A4J311"/>
<keyword evidence="1" id="KW-1133">Transmembrane helix</keyword>
<dbReference type="EMBL" id="CP000612">
    <property type="protein sequence ID" value="ABO49464.1"/>
    <property type="molecule type" value="Genomic_DNA"/>
</dbReference>
<evidence type="ECO:0000313" key="3">
    <source>
        <dbReference type="Proteomes" id="UP000001556"/>
    </source>
</evidence>
<feature type="transmembrane region" description="Helical" evidence="1">
    <location>
        <begin position="26"/>
        <end position="47"/>
    </location>
</feature>
<reference evidence="2 3" key="1">
    <citation type="submission" date="2007-03" db="EMBL/GenBank/DDBJ databases">
        <title>Complete sequence of Desulfotomaculum reducens MI-1.</title>
        <authorList>
            <consortium name="US DOE Joint Genome Institute"/>
            <person name="Copeland A."/>
            <person name="Lucas S."/>
            <person name="Lapidus A."/>
            <person name="Barry K."/>
            <person name="Detter J.C."/>
            <person name="Glavina del Rio T."/>
            <person name="Hammon N."/>
            <person name="Israni S."/>
            <person name="Dalin E."/>
            <person name="Tice H."/>
            <person name="Pitluck S."/>
            <person name="Sims D."/>
            <person name="Brettin T."/>
            <person name="Bruce D."/>
            <person name="Han C."/>
            <person name="Tapia R."/>
            <person name="Schmutz J."/>
            <person name="Larimer F."/>
            <person name="Land M."/>
            <person name="Hauser L."/>
            <person name="Kyrpides N."/>
            <person name="Kim E."/>
            <person name="Tebo B.M."/>
            <person name="Richardson P."/>
        </authorList>
    </citation>
    <scope>NUCLEOTIDE SEQUENCE [LARGE SCALE GENOMIC DNA]</scope>
    <source>
        <strain evidence="2 3">MI-1</strain>
    </source>
</reference>
<organism evidence="2 3">
    <name type="scientific">Desulforamulus reducens (strain ATCC BAA-1160 / DSM 100696 / MI-1)</name>
    <name type="common">Desulfotomaculum reducens</name>
    <dbReference type="NCBI Taxonomy" id="349161"/>
    <lineage>
        <taxon>Bacteria</taxon>
        <taxon>Bacillati</taxon>
        <taxon>Bacillota</taxon>
        <taxon>Clostridia</taxon>
        <taxon>Eubacteriales</taxon>
        <taxon>Peptococcaceae</taxon>
        <taxon>Desulforamulus</taxon>
    </lineage>
</organism>
<accession>A4J311</accession>
<dbReference type="STRING" id="349161.Dred_0928"/>
<dbReference type="RefSeq" id="WP_011877293.1">
    <property type="nucleotide sequence ID" value="NC_009253.1"/>
</dbReference>
<evidence type="ECO:0008006" key="4">
    <source>
        <dbReference type="Google" id="ProtNLM"/>
    </source>
</evidence>
<proteinExistence type="predicted"/>
<evidence type="ECO:0000313" key="2">
    <source>
        <dbReference type="EMBL" id="ABO49464.1"/>
    </source>
</evidence>
<sequence>MREFRVPFSTREETPFIFGLTIREMAWIGSGFLVGLVFSFITFMIIGAKLQNIILSLPTIIPFTFLGLFLAKKRIIKGDYIETIDRYWFKKAKYKMRAHKYVNYRKII</sequence>
<evidence type="ECO:0000256" key="1">
    <source>
        <dbReference type="SAM" id="Phobius"/>
    </source>
</evidence>
<dbReference type="OrthoDB" id="1809003at2"/>
<keyword evidence="3" id="KW-1185">Reference proteome</keyword>
<gene>
    <name evidence="2" type="ordered locus">Dred_0928</name>
</gene>
<dbReference type="Proteomes" id="UP000001556">
    <property type="component" value="Chromosome"/>
</dbReference>
<dbReference type="HOGENOM" id="CLU_2245594_0_0_9"/>